<dbReference type="InterPro" id="IPR013785">
    <property type="entry name" value="Aldolase_TIM"/>
</dbReference>
<gene>
    <name evidence="2" type="ORF">JMJ35_004516</name>
</gene>
<sequence>MGSYPDTVNLLEYLRSRSQIDCDSLDLELATELGPFVDCTSNQADSYLELLLPQRKAILERSAALGRQLLSEYPGVKYEQLAVEIAMVNLSLAITPLITGAIHVMSNPTLTSTSEIVENAQRIANLCRRIAPDFDMSRLCIKVVATWEGLQACKSLTALGINTLATTLFTMEQAILAGEVGCIYIAPFVHELKAFFDATYDDGGPNLNLCVEAQRYYKERHCVTRVKAAGLLNAGEAKQLAGVDSMTIAPELLRTLSNTHEAEIGITDSSIFERETKASGQKIEEHSFVNEERKYREAFARSYDGKGKWKTQEAINIFCEYQIKAEGLLRDISVTSPTQRDLLLQC</sequence>
<dbReference type="Pfam" id="PF00923">
    <property type="entry name" value="TAL_FSA"/>
    <property type="match status" value="1"/>
</dbReference>
<name>A0AA39R482_9LECA</name>
<protein>
    <recommendedName>
        <fullName evidence="4">Transaldolase</fullName>
    </recommendedName>
</protein>
<evidence type="ECO:0008006" key="4">
    <source>
        <dbReference type="Google" id="ProtNLM"/>
    </source>
</evidence>
<dbReference type="Gene3D" id="3.20.20.70">
    <property type="entry name" value="Aldolase class I"/>
    <property type="match status" value="1"/>
</dbReference>
<dbReference type="GO" id="GO:0009052">
    <property type="term" value="P:pentose-phosphate shunt, non-oxidative branch"/>
    <property type="evidence" value="ECO:0007669"/>
    <property type="project" value="TreeGrafter"/>
</dbReference>
<comment type="caution">
    <text evidence="2">The sequence shown here is derived from an EMBL/GenBank/DDBJ whole genome shotgun (WGS) entry which is preliminary data.</text>
</comment>
<dbReference type="GO" id="GO:0004801">
    <property type="term" value="F:transaldolase activity"/>
    <property type="evidence" value="ECO:0007669"/>
    <property type="project" value="TreeGrafter"/>
</dbReference>
<keyword evidence="1" id="KW-0704">Schiff base</keyword>
<dbReference type="PANTHER" id="PTHR10683:SF34">
    <property type="entry name" value="TRANSALDOLASE"/>
    <property type="match status" value="1"/>
</dbReference>
<reference evidence="2" key="1">
    <citation type="submission" date="2023-03" db="EMBL/GenBank/DDBJ databases">
        <title>Complete genome of Cladonia borealis.</title>
        <authorList>
            <person name="Park H."/>
        </authorList>
    </citation>
    <scope>NUCLEOTIDE SEQUENCE</scope>
    <source>
        <strain evidence="2">ANT050790</strain>
    </source>
</reference>
<evidence type="ECO:0000313" key="2">
    <source>
        <dbReference type="EMBL" id="KAK0513530.1"/>
    </source>
</evidence>
<dbReference type="EMBL" id="JAFEKC020000008">
    <property type="protein sequence ID" value="KAK0513530.1"/>
    <property type="molecule type" value="Genomic_DNA"/>
</dbReference>
<dbReference type="AlphaFoldDB" id="A0AA39R482"/>
<evidence type="ECO:0000313" key="3">
    <source>
        <dbReference type="Proteomes" id="UP001166286"/>
    </source>
</evidence>
<proteinExistence type="predicted"/>
<evidence type="ECO:0000256" key="1">
    <source>
        <dbReference type="ARBA" id="ARBA00023270"/>
    </source>
</evidence>
<accession>A0AA39R482</accession>
<keyword evidence="3" id="KW-1185">Reference proteome</keyword>
<dbReference type="PANTHER" id="PTHR10683">
    <property type="entry name" value="TRANSALDOLASE"/>
    <property type="match status" value="1"/>
</dbReference>
<dbReference type="SUPFAM" id="SSF51569">
    <property type="entry name" value="Aldolase"/>
    <property type="match status" value="1"/>
</dbReference>
<organism evidence="2 3">
    <name type="scientific">Cladonia borealis</name>
    <dbReference type="NCBI Taxonomy" id="184061"/>
    <lineage>
        <taxon>Eukaryota</taxon>
        <taxon>Fungi</taxon>
        <taxon>Dikarya</taxon>
        <taxon>Ascomycota</taxon>
        <taxon>Pezizomycotina</taxon>
        <taxon>Lecanoromycetes</taxon>
        <taxon>OSLEUM clade</taxon>
        <taxon>Lecanoromycetidae</taxon>
        <taxon>Lecanorales</taxon>
        <taxon>Lecanorineae</taxon>
        <taxon>Cladoniaceae</taxon>
        <taxon>Cladonia</taxon>
    </lineage>
</organism>
<dbReference type="GO" id="GO:0005975">
    <property type="term" value="P:carbohydrate metabolic process"/>
    <property type="evidence" value="ECO:0007669"/>
    <property type="project" value="InterPro"/>
</dbReference>
<dbReference type="Proteomes" id="UP001166286">
    <property type="component" value="Unassembled WGS sequence"/>
</dbReference>
<dbReference type="InterPro" id="IPR001585">
    <property type="entry name" value="TAL/FSA"/>
</dbReference>